<keyword evidence="10" id="KW-1185">Reference proteome</keyword>
<dbReference type="GO" id="GO:0000155">
    <property type="term" value="F:phosphorelay sensor kinase activity"/>
    <property type="evidence" value="ECO:0007669"/>
    <property type="project" value="InterPro"/>
</dbReference>
<dbReference type="AlphaFoldDB" id="A0A1H4HBL2"/>
<evidence type="ECO:0000313" key="9">
    <source>
        <dbReference type="EMBL" id="SEB18502.1"/>
    </source>
</evidence>
<keyword evidence="3 5" id="KW-0597">Phosphoprotein</keyword>
<keyword evidence="6" id="KW-1133">Transmembrane helix</keyword>
<dbReference type="SUPFAM" id="SSF55874">
    <property type="entry name" value="ATPase domain of HSP90 chaperone/DNA topoisomerase II/histidine kinase"/>
    <property type="match status" value="1"/>
</dbReference>
<dbReference type="RefSeq" id="WP_090559736.1">
    <property type="nucleotide sequence ID" value="NZ_FNRA01000014.1"/>
</dbReference>
<feature type="domain" description="Response regulatory" evidence="8">
    <location>
        <begin position="601"/>
        <end position="719"/>
    </location>
</feature>
<evidence type="ECO:0000259" key="7">
    <source>
        <dbReference type="PROSITE" id="PS50109"/>
    </source>
</evidence>
<evidence type="ECO:0000256" key="2">
    <source>
        <dbReference type="ARBA" id="ARBA00012438"/>
    </source>
</evidence>
<dbReference type="InterPro" id="IPR003594">
    <property type="entry name" value="HATPase_dom"/>
</dbReference>
<dbReference type="PROSITE" id="PS50109">
    <property type="entry name" value="HIS_KIN"/>
    <property type="match status" value="1"/>
</dbReference>
<dbReference type="SMART" id="SM00388">
    <property type="entry name" value="HisKA"/>
    <property type="match status" value="1"/>
</dbReference>
<dbReference type="Gene3D" id="3.30.565.10">
    <property type="entry name" value="Histidine kinase-like ATPase, C-terminal domain"/>
    <property type="match status" value="1"/>
</dbReference>
<evidence type="ECO:0000256" key="5">
    <source>
        <dbReference type="PROSITE-ProRule" id="PRU00169"/>
    </source>
</evidence>
<accession>A0A1H4HBL2</accession>
<dbReference type="PANTHER" id="PTHR45339">
    <property type="entry name" value="HYBRID SIGNAL TRANSDUCTION HISTIDINE KINASE J"/>
    <property type="match status" value="1"/>
</dbReference>
<dbReference type="SUPFAM" id="SSF52172">
    <property type="entry name" value="CheY-like"/>
    <property type="match status" value="1"/>
</dbReference>
<dbReference type="Gene3D" id="3.40.50.2300">
    <property type="match status" value="1"/>
</dbReference>
<keyword evidence="4" id="KW-0902">Two-component regulatory system</keyword>
<dbReference type="PROSITE" id="PS50110">
    <property type="entry name" value="RESPONSE_REGULATORY"/>
    <property type="match status" value="1"/>
</dbReference>
<evidence type="ECO:0000256" key="6">
    <source>
        <dbReference type="SAM" id="Phobius"/>
    </source>
</evidence>
<evidence type="ECO:0000313" key="10">
    <source>
        <dbReference type="Proteomes" id="UP000198850"/>
    </source>
</evidence>
<dbReference type="PANTHER" id="PTHR45339:SF1">
    <property type="entry name" value="HYBRID SIGNAL TRANSDUCTION HISTIDINE KINASE J"/>
    <property type="match status" value="1"/>
</dbReference>
<dbReference type="Proteomes" id="UP000198850">
    <property type="component" value="Unassembled WGS sequence"/>
</dbReference>
<dbReference type="InterPro" id="IPR011006">
    <property type="entry name" value="CheY-like_superfamily"/>
</dbReference>
<dbReference type="Gene3D" id="1.10.287.130">
    <property type="match status" value="1"/>
</dbReference>
<dbReference type="InterPro" id="IPR003661">
    <property type="entry name" value="HisK_dim/P_dom"/>
</dbReference>
<evidence type="ECO:0000256" key="3">
    <source>
        <dbReference type="ARBA" id="ARBA00022553"/>
    </source>
</evidence>
<organism evidence="9 10">
    <name type="scientific">Pedobacter hartonius</name>
    <dbReference type="NCBI Taxonomy" id="425514"/>
    <lineage>
        <taxon>Bacteria</taxon>
        <taxon>Pseudomonadati</taxon>
        <taxon>Bacteroidota</taxon>
        <taxon>Sphingobacteriia</taxon>
        <taxon>Sphingobacteriales</taxon>
        <taxon>Sphingobacteriaceae</taxon>
        <taxon>Pedobacter</taxon>
    </lineage>
</organism>
<keyword evidence="6" id="KW-0812">Transmembrane</keyword>
<keyword evidence="6" id="KW-0472">Membrane</keyword>
<dbReference type="SMART" id="SM00387">
    <property type="entry name" value="HATPase_c"/>
    <property type="match status" value="1"/>
</dbReference>
<evidence type="ECO:0000256" key="1">
    <source>
        <dbReference type="ARBA" id="ARBA00000085"/>
    </source>
</evidence>
<comment type="catalytic activity">
    <reaction evidence="1">
        <text>ATP + protein L-histidine = ADP + protein N-phospho-L-histidine.</text>
        <dbReference type="EC" id="2.7.13.3"/>
    </reaction>
</comment>
<protein>
    <recommendedName>
        <fullName evidence="2">histidine kinase</fullName>
        <ecNumber evidence="2">2.7.13.3</ecNumber>
    </recommendedName>
</protein>
<dbReference type="InterPro" id="IPR036097">
    <property type="entry name" value="HisK_dim/P_sf"/>
</dbReference>
<proteinExistence type="predicted"/>
<gene>
    <name evidence="9" type="ORF">SAMN05443550_114117</name>
</gene>
<dbReference type="InterPro" id="IPR005467">
    <property type="entry name" value="His_kinase_dom"/>
</dbReference>
<dbReference type="SMART" id="SM00448">
    <property type="entry name" value="REC"/>
    <property type="match status" value="1"/>
</dbReference>
<dbReference type="CDD" id="cd16922">
    <property type="entry name" value="HATPase_EvgS-ArcB-TorS-like"/>
    <property type="match status" value="1"/>
</dbReference>
<evidence type="ECO:0000259" key="8">
    <source>
        <dbReference type="PROSITE" id="PS50110"/>
    </source>
</evidence>
<dbReference type="STRING" id="425514.SAMN05443550_114117"/>
<dbReference type="FunFam" id="3.30.565.10:FF:000010">
    <property type="entry name" value="Sensor histidine kinase RcsC"/>
    <property type="match status" value="1"/>
</dbReference>
<evidence type="ECO:0000256" key="4">
    <source>
        <dbReference type="ARBA" id="ARBA00023012"/>
    </source>
</evidence>
<name>A0A1H4HBL2_9SPHI</name>
<dbReference type="CDD" id="cd00082">
    <property type="entry name" value="HisKA"/>
    <property type="match status" value="1"/>
</dbReference>
<dbReference type="CDD" id="cd17546">
    <property type="entry name" value="REC_hyHK_CKI1_RcsC-like"/>
    <property type="match status" value="1"/>
</dbReference>
<keyword evidence="9" id="KW-0808">Transferase</keyword>
<dbReference type="Pfam" id="PF00512">
    <property type="entry name" value="HisKA"/>
    <property type="match status" value="1"/>
</dbReference>
<dbReference type="InterPro" id="IPR036890">
    <property type="entry name" value="HATPase_C_sf"/>
</dbReference>
<feature type="transmembrane region" description="Helical" evidence="6">
    <location>
        <begin position="12"/>
        <end position="34"/>
    </location>
</feature>
<dbReference type="EC" id="2.7.13.3" evidence="2"/>
<feature type="domain" description="Histidine kinase" evidence="7">
    <location>
        <begin position="354"/>
        <end position="576"/>
    </location>
</feature>
<dbReference type="EMBL" id="FNRA01000014">
    <property type="protein sequence ID" value="SEB18502.1"/>
    <property type="molecule type" value="Genomic_DNA"/>
</dbReference>
<dbReference type="InterPro" id="IPR004358">
    <property type="entry name" value="Sig_transdc_His_kin-like_C"/>
</dbReference>
<dbReference type="Pfam" id="PF02518">
    <property type="entry name" value="HATPase_c"/>
    <property type="match status" value="1"/>
</dbReference>
<dbReference type="PRINTS" id="PR00344">
    <property type="entry name" value="BCTRLSENSOR"/>
</dbReference>
<dbReference type="Pfam" id="PF00072">
    <property type="entry name" value="Response_reg"/>
    <property type="match status" value="1"/>
</dbReference>
<reference evidence="9 10" key="1">
    <citation type="submission" date="2016-10" db="EMBL/GenBank/DDBJ databases">
        <authorList>
            <person name="de Groot N.N."/>
        </authorList>
    </citation>
    <scope>NUCLEOTIDE SEQUENCE [LARGE SCALE GENOMIC DNA]</scope>
    <source>
        <strain evidence="9 10">DSM 19033</strain>
    </source>
</reference>
<keyword evidence="9" id="KW-0418">Kinase</keyword>
<feature type="transmembrane region" description="Helical" evidence="6">
    <location>
        <begin position="305"/>
        <end position="325"/>
    </location>
</feature>
<dbReference type="SUPFAM" id="SSF47384">
    <property type="entry name" value="Homodimeric domain of signal transducing histidine kinase"/>
    <property type="match status" value="1"/>
</dbReference>
<dbReference type="InterPro" id="IPR001789">
    <property type="entry name" value="Sig_transdc_resp-reg_receiver"/>
</dbReference>
<sequence length="729" mass="82218">MISTVRKIPILRYALIVSLIVVLFISSFYLYLYYRRAESVRYNIHQMILARESAAMIDNCLISLYSADNNSRLYALTSDNKYFNRFSAEIKFVNQVIAQLNVNDRSAIPARNFKHLMMEKTAKTENYTRLRFLSDSLMRSAGRMNVIIEHAAAMPMKVPVVSKYISEVKIDTIKTVPKENLPKKKFFARVFEAFSAKKSDASFREALEEKKSPTVVEKKIATKVVRTTIIPNGTVVSRKHFDQIYRTDGQLRASEQEIIRINAGLIEQIITSLKKYKLAEQHYITNGKNDLNDSLQDIVFKFKRLSWVIFLFLTSLVIIILYNIWKIFRNEEDIISYSLNAEEYARSKSAFLASMSHEIRTPLNSVIGFSEQLSQSRLDDVQKEQLGAISSSSKLLLEVVNEILDFSKFETGKMSFEHAPFHPHATLEEVFMGLSIQADHKGIGMEKEFDLRQDVCLKGDVFRLKQVIINLVSNAIKFTTIGKVVLKAFVTEGEKGFRILHVVVQDTGVGISRENLPLIFGEFAQVVSAQEKASQKGTGLGLAISKKIVEMQGGKIMAASEPGKGSVFEFHLPFQVVEATDCLVKEATDDPVRHASLNGKYVLVAEDNKLNILLLTTILRKWGVACDIAENGREAFLLFEANRYDIILTDIEMPEMGGVEFSGLVRGYPESSKASVPILALTANVLKEDRDKYLHGGINGVVLKPFSEQNLLDRIADALENSLLMDEPV</sequence>
<feature type="modified residue" description="4-aspartylphosphate" evidence="5">
    <location>
        <position position="650"/>
    </location>
</feature>